<name>A0A832VYE7_9EURY</name>
<evidence type="ECO:0000313" key="3">
    <source>
        <dbReference type="Proteomes" id="UP000600774"/>
    </source>
</evidence>
<protein>
    <submittedName>
        <fullName evidence="2">Uncharacterized protein</fullName>
    </submittedName>
</protein>
<feature type="transmembrane region" description="Helical" evidence="1">
    <location>
        <begin position="43"/>
        <end position="62"/>
    </location>
</feature>
<organism evidence="2 3">
    <name type="scientific">Methanosarcina acetivorans</name>
    <dbReference type="NCBI Taxonomy" id="2214"/>
    <lineage>
        <taxon>Archaea</taxon>
        <taxon>Methanobacteriati</taxon>
        <taxon>Methanobacteriota</taxon>
        <taxon>Stenosarchaea group</taxon>
        <taxon>Methanomicrobia</taxon>
        <taxon>Methanosarcinales</taxon>
        <taxon>Methanosarcinaceae</taxon>
        <taxon>Methanosarcina</taxon>
    </lineage>
</organism>
<feature type="transmembrane region" description="Helical" evidence="1">
    <location>
        <begin position="82"/>
        <end position="104"/>
    </location>
</feature>
<evidence type="ECO:0000313" key="2">
    <source>
        <dbReference type="EMBL" id="HIH93752.1"/>
    </source>
</evidence>
<comment type="caution">
    <text evidence="2">The sequence shown here is derived from an EMBL/GenBank/DDBJ whole genome shotgun (WGS) entry which is preliminary data.</text>
</comment>
<dbReference type="RefSeq" id="WP_048065086.1">
    <property type="nucleotide sequence ID" value="NZ_DUJU01000078.1"/>
</dbReference>
<dbReference type="AlphaFoldDB" id="A0A832VYE7"/>
<proteinExistence type="predicted"/>
<sequence>MKESATFITSASITVFLIGCTIIIHDLSAGFRQSLAELTGHHWISVSIITIILFMLSSGLLLGSKSVRKSLKAYDVGLWPNALTAVTLILIIGILAEIIARFLME</sequence>
<keyword evidence="1" id="KW-0472">Membrane</keyword>
<reference evidence="2" key="1">
    <citation type="journal article" date="2020" name="bioRxiv">
        <title>A rank-normalized archaeal taxonomy based on genome phylogeny resolves widespread incomplete and uneven classifications.</title>
        <authorList>
            <person name="Rinke C."/>
            <person name="Chuvochina M."/>
            <person name="Mussig A.J."/>
            <person name="Chaumeil P.-A."/>
            <person name="Waite D.W."/>
            <person name="Whitman W.B."/>
            <person name="Parks D.H."/>
            <person name="Hugenholtz P."/>
        </authorList>
    </citation>
    <scope>NUCLEOTIDE SEQUENCE</scope>
    <source>
        <strain evidence="2">UBA8876</strain>
    </source>
</reference>
<evidence type="ECO:0000256" key="1">
    <source>
        <dbReference type="SAM" id="Phobius"/>
    </source>
</evidence>
<keyword evidence="1" id="KW-1133">Transmembrane helix</keyword>
<keyword evidence="1" id="KW-0812">Transmembrane</keyword>
<dbReference type="GeneID" id="1473221"/>
<dbReference type="Proteomes" id="UP000600774">
    <property type="component" value="Unassembled WGS sequence"/>
</dbReference>
<accession>A0A832VYE7</accession>
<dbReference type="PROSITE" id="PS51257">
    <property type="entry name" value="PROKAR_LIPOPROTEIN"/>
    <property type="match status" value="1"/>
</dbReference>
<feature type="transmembrane region" description="Helical" evidence="1">
    <location>
        <begin position="6"/>
        <end position="31"/>
    </location>
</feature>
<dbReference type="EMBL" id="DUJU01000078">
    <property type="protein sequence ID" value="HIH93752.1"/>
    <property type="molecule type" value="Genomic_DNA"/>
</dbReference>
<gene>
    <name evidence="2" type="ORF">HA338_06820</name>
</gene>